<name>A0A8T2UCB4_CERRI</name>
<accession>A0A8T2UCB4</accession>
<proteinExistence type="predicted"/>
<evidence type="ECO:0000313" key="1">
    <source>
        <dbReference type="EMBL" id="KAH7430894.1"/>
    </source>
</evidence>
<sequence>MLGTPCQVVISISVKLLFFIDNKEKTLYVWKNCTTKRKKGRSLMLRHWTRVDIENIPHLGIISYLFSTFRNIMFESLNCKILLSQDLSFLNSFSPNVIL</sequence>
<gene>
    <name evidence="1" type="ORF">KP509_08G019400</name>
</gene>
<dbReference type="AlphaFoldDB" id="A0A8T2UCB4"/>
<dbReference type="EMBL" id="CM035413">
    <property type="protein sequence ID" value="KAH7430894.1"/>
    <property type="molecule type" value="Genomic_DNA"/>
</dbReference>
<protein>
    <submittedName>
        <fullName evidence="1">Uncharacterized protein</fullName>
    </submittedName>
</protein>
<dbReference type="Proteomes" id="UP000825935">
    <property type="component" value="Chromosome 8"/>
</dbReference>
<evidence type="ECO:0000313" key="2">
    <source>
        <dbReference type="Proteomes" id="UP000825935"/>
    </source>
</evidence>
<reference evidence="1" key="1">
    <citation type="submission" date="2021-08" db="EMBL/GenBank/DDBJ databases">
        <title>WGS assembly of Ceratopteris richardii.</title>
        <authorList>
            <person name="Marchant D.B."/>
            <person name="Chen G."/>
            <person name="Jenkins J."/>
            <person name="Shu S."/>
            <person name="Leebens-Mack J."/>
            <person name="Grimwood J."/>
            <person name="Schmutz J."/>
            <person name="Soltis P."/>
            <person name="Soltis D."/>
            <person name="Chen Z.-H."/>
        </authorList>
    </citation>
    <scope>NUCLEOTIDE SEQUENCE</scope>
    <source>
        <strain evidence="1">Whitten #5841</strain>
        <tissue evidence="1">Leaf</tissue>
    </source>
</reference>
<organism evidence="1 2">
    <name type="scientific">Ceratopteris richardii</name>
    <name type="common">Triangle waterfern</name>
    <dbReference type="NCBI Taxonomy" id="49495"/>
    <lineage>
        <taxon>Eukaryota</taxon>
        <taxon>Viridiplantae</taxon>
        <taxon>Streptophyta</taxon>
        <taxon>Embryophyta</taxon>
        <taxon>Tracheophyta</taxon>
        <taxon>Polypodiopsida</taxon>
        <taxon>Polypodiidae</taxon>
        <taxon>Polypodiales</taxon>
        <taxon>Pteridineae</taxon>
        <taxon>Pteridaceae</taxon>
        <taxon>Parkerioideae</taxon>
        <taxon>Ceratopteris</taxon>
    </lineage>
</organism>
<comment type="caution">
    <text evidence="1">The sequence shown here is derived from an EMBL/GenBank/DDBJ whole genome shotgun (WGS) entry which is preliminary data.</text>
</comment>
<keyword evidence="2" id="KW-1185">Reference proteome</keyword>